<evidence type="ECO:0000313" key="4">
    <source>
        <dbReference type="Proteomes" id="UP000244855"/>
    </source>
</evidence>
<evidence type="ECO:0000313" key="3">
    <source>
        <dbReference type="EMBL" id="PVH95183.1"/>
    </source>
</evidence>
<gene>
    <name evidence="3" type="ORF">DM02DRAFT_691290</name>
</gene>
<dbReference type="GO" id="GO:0043386">
    <property type="term" value="P:mycotoxin biosynthetic process"/>
    <property type="evidence" value="ECO:0007669"/>
    <property type="project" value="InterPro"/>
</dbReference>
<organism evidence="3 4">
    <name type="scientific">Periconia macrospinosa</name>
    <dbReference type="NCBI Taxonomy" id="97972"/>
    <lineage>
        <taxon>Eukaryota</taxon>
        <taxon>Fungi</taxon>
        <taxon>Dikarya</taxon>
        <taxon>Ascomycota</taxon>
        <taxon>Pezizomycotina</taxon>
        <taxon>Dothideomycetes</taxon>
        <taxon>Pleosporomycetidae</taxon>
        <taxon>Pleosporales</taxon>
        <taxon>Massarineae</taxon>
        <taxon>Periconiaceae</taxon>
        <taxon>Periconia</taxon>
    </lineage>
</organism>
<protein>
    <submittedName>
        <fullName evidence="3">Uncharacterized protein</fullName>
    </submittedName>
</protein>
<evidence type="ECO:0000256" key="1">
    <source>
        <dbReference type="ARBA" id="ARBA00004685"/>
    </source>
</evidence>
<sequence>MESSKDYTLVGHPSDELDARWSNLMQYFFTEVPYEYMAKLGRLDEGLQLPNGNYVANYAFMHQLHCLKRIYQSYYPSRYFPNMTEHEESLMQEHNLHCLEMIIEGIMCKADETPLTLRWLDNTPLPTGNRSIAHECVNWDRLTEGLEKYKVDPFVPNVFVHPKFGPVAPHGRNTVIENRIGYTPDAKKLDYEKYPTHAAHKHGG</sequence>
<dbReference type="AlphaFoldDB" id="A0A2V1DC98"/>
<dbReference type="PANTHER" id="PTHR33365">
    <property type="entry name" value="YALI0B05434P"/>
    <property type="match status" value="1"/>
</dbReference>
<dbReference type="PANTHER" id="PTHR33365:SF4">
    <property type="entry name" value="CYCLOCHLOROTINE BIOSYNTHESIS PROTEIN O"/>
    <property type="match status" value="1"/>
</dbReference>
<reference evidence="3 4" key="1">
    <citation type="journal article" date="2018" name="Sci. Rep.">
        <title>Comparative genomics provides insights into the lifestyle and reveals functional heterogeneity of dark septate endophytic fungi.</title>
        <authorList>
            <person name="Knapp D.G."/>
            <person name="Nemeth J.B."/>
            <person name="Barry K."/>
            <person name="Hainaut M."/>
            <person name="Henrissat B."/>
            <person name="Johnson J."/>
            <person name="Kuo A."/>
            <person name="Lim J.H.P."/>
            <person name="Lipzen A."/>
            <person name="Nolan M."/>
            <person name="Ohm R.A."/>
            <person name="Tamas L."/>
            <person name="Grigoriev I.V."/>
            <person name="Spatafora J.W."/>
            <person name="Nagy L.G."/>
            <person name="Kovacs G.M."/>
        </authorList>
    </citation>
    <scope>NUCLEOTIDE SEQUENCE [LARGE SCALE GENOMIC DNA]</scope>
    <source>
        <strain evidence="3 4">DSE2036</strain>
    </source>
</reference>
<keyword evidence="4" id="KW-1185">Reference proteome</keyword>
<dbReference type="OrthoDB" id="3687641at2759"/>
<comment type="similarity">
    <text evidence="2">Belongs to the ustYa family.</text>
</comment>
<accession>A0A2V1DC98</accession>
<dbReference type="Proteomes" id="UP000244855">
    <property type="component" value="Unassembled WGS sequence"/>
</dbReference>
<dbReference type="Pfam" id="PF11807">
    <property type="entry name" value="UstYa"/>
    <property type="match status" value="1"/>
</dbReference>
<dbReference type="EMBL" id="KZ805505">
    <property type="protein sequence ID" value="PVH95183.1"/>
    <property type="molecule type" value="Genomic_DNA"/>
</dbReference>
<dbReference type="InterPro" id="IPR021765">
    <property type="entry name" value="UstYa-like"/>
</dbReference>
<proteinExistence type="inferred from homology"/>
<comment type="pathway">
    <text evidence="1">Mycotoxin biosynthesis.</text>
</comment>
<evidence type="ECO:0000256" key="2">
    <source>
        <dbReference type="ARBA" id="ARBA00035112"/>
    </source>
</evidence>
<name>A0A2V1DC98_9PLEO</name>